<dbReference type="GO" id="GO:0034599">
    <property type="term" value="P:cellular response to oxidative stress"/>
    <property type="evidence" value="ECO:0007669"/>
    <property type="project" value="TreeGrafter"/>
</dbReference>
<evidence type="ECO:0000256" key="4">
    <source>
        <dbReference type="ARBA" id="ARBA00023157"/>
    </source>
</evidence>
<feature type="domain" description="Glutaredoxin" evidence="6">
    <location>
        <begin position="16"/>
        <end position="78"/>
    </location>
</feature>
<comment type="similarity">
    <text evidence="1">Belongs to the glutaredoxin family.</text>
</comment>
<evidence type="ECO:0000256" key="3">
    <source>
        <dbReference type="ARBA" id="ARBA00022982"/>
    </source>
</evidence>
<keyword evidence="2" id="KW-0813">Transport</keyword>
<dbReference type="InterPro" id="IPR002109">
    <property type="entry name" value="Glutaredoxin"/>
</dbReference>
<dbReference type="InterPro" id="IPR014025">
    <property type="entry name" value="Glutaredoxin_subgr"/>
</dbReference>
<dbReference type="PROSITE" id="PS51354">
    <property type="entry name" value="GLUTAREDOXIN_2"/>
    <property type="match status" value="1"/>
</dbReference>
<sequence length="98" mass="10812">MATKELVETSIANNKVMVFSKSSCPYCRKAKALLQSYNVAFEAIEIDTREDGSEIQGYLLSKTGQRTVPNIFIGQKHIGGCDDLHAVHNKGELKQLLA</sequence>
<dbReference type="NCBIfam" id="TIGR02181">
    <property type="entry name" value="GRX_bact"/>
    <property type="match status" value="1"/>
</dbReference>
<dbReference type="Proteomes" id="UP000193642">
    <property type="component" value="Unassembled WGS sequence"/>
</dbReference>
<keyword evidence="8" id="KW-1185">Reference proteome</keyword>
<evidence type="ECO:0000259" key="6">
    <source>
        <dbReference type="Pfam" id="PF00462"/>
    </source>
</evidence>
<dbReference type="FunFam" id="3.40.30.10:FF:000026">
    <property type="entry name" value="Glutaredoxin 2"/>
    <property type="match status" value="1"/>
</dbReference>
<proteinExistence type="inferred from homology"/>
<dbReference type="GO" id="GO:0045454">
    <property type="term" value="P:cell redox homeostasis"/>
    <property type="evidence" value="ECO:0007669"/>
    <property type="project" value="InterPro"/>
</dbReference>
<evidence type="ECO:0000256" key="1">
    <source>
        <dbReference type="ARBA" id="ARBA00007787"/>
    </source>
</evidence>
<dbReference type="EMBL" id="MCGO01000012">
    <property type="protein sequence ID" value="ORY48322.1"/>
    <property type="molecule type" value="Genomic_DNA"/>
</dbReference>
<dbReference type="Gene3D" id="3.40.30.10">
    <property type="entry name" value="Glutaredoxin"/>
    <property type="match status" value="1"/>
</dbReference>
<dbReference type="PANTHER" id="PTHR45694:SF18">
    <property type="entry name" value="GLUTAREDOXIN-1-RELATED"/>
    <property type="match status" value="1"/>
</dbReference>
<gene>
    <name evidence="7" type="ORF">BCR33DRAFT_657923</name>
</gene>
<dbReference type="Pfam" id="PF00462">
    <property type="entry name" value="Glutaredoxin"/>
    <property type="match status" value="1"/>
</dbReference>
<evidence type="ECO:0000313" key="8">
    <source>
        <dbReference type="Proteomes" id="UP000193642"/>
    </source>
</evidence>
<reference evidence="7 8" key="1">
    <citation type="submission" date="2016-07" db="EMBL/GenBank/DDBJ databases">
        <title>Pervasive Adenine N6-methylation of Active Genes in Fungi.</title>
        <authorList>
            <consortium name="DOE Joint Genome Institute"/>
            <person name="Mondo S.J."/>
            <person name="Dannebaum R.O."/>
            <person name="Kuo R.C."/>
            <person name="Labutti K."/>
            <person name="Haridas S."/>
            <person name="Kuo A."/>
            <person name="Salamov A."/>
            <person name="Ahrendt S.R."/>
            <person name="Lipzen A."/>
            <person name="Sullivan W."/>
            <person name="Andreopoulos W.B."/>
            <person name="Clum A."/>
            <person name="Lindquist E."/>
            <person name="Daum C."/>
            <person name="Ramamoorthy G.K."/>
            <person name="Gryganskyi A."/>
            <person name="Culley D."/>
            <person name="Magnuson J.K."/>
            <person name="James T.Y."/>
            <person name="O'Malley M.A."/>
            <person name="Stajich J.E."/>
            <person name="Spatafora J.W."/>
            <person name="Visel A."/>
            <person name="Grigoriev I.V."/>
        </authorList>
    </citation>
    <scope>NUCLEOTIDE SEQUENCE [LARGE SCALE GENOMIC DNA]</scope>
    <source>
        <strain evidence="7 8">JEL800</strain>
    </source>
</reference>
<dbReference type="SUPFAM" id="SSF52833">
    <property type="entry name" value="Thioredoxin-like"/>
    <property type="match status" value="1"/>
</dbReference>
<dbReference type="AlphaFoldDB" id="A0A1Y2CMU5"/>
<dbReference type="CDD" id="cd03419">
    <property type="entry name" value="GRX_GRXh_1_2_like"/>
    <property type="match status" value="1"/>
</dbReference>
<dbReference type="PANTHER" id="PTHR45694">
    <property type="entry name" value="GLUTAREDOXIN 2"/>
    <property type="match status" value="1"/>
</dbReference>
<accession>A0A1Y2CMU5</accession>
<dbReference type="GO" id="GO:0015038">
    <property type="term" value="F:glutathione disulfide oxidoreductase activity"/>
    <property type="evidence" value="ECO:0007669"/>
    <property type="project" value="TreeGrafter"/>
</dbReference>
<dbReference type="GO" id="GO:0004602">
    <property type="term" value="F:glutathione peroxidase activity"/>
    <property type="evidence" value="ECO:0007669"/>
    <property type="project" value="UniProtKB-ARBA"/>
</dbReference>
<keyword evidence="4" id="KW-1015">Disulfide bond</keyword>
<evidence type="ECO:0000256" key="5">
    <source>
        <dbReference type="ARBA" id="ARBA00023284"/>
    </source>
</evidence>
<name>A0A1Y2CMU5_9FUNG</name>
<dbReference type="NCBIfam" id="TIGR02180">
    <property type="entry name" value="GRX_euk"/>
    <property type="match status" value="1"/>
</dbReference>
<keyword evidence="5" id="KW-0676">Redox-active center</keyword>
<protein>
    <submittedName>
        <fullName evidence="7">Glutaredoxin</fullName>
    </submittedName>
</protein>
<dbReference type="OrthoDB" id="418495at2759"/>
<dbReference type="InterPro" id="IPR011900">
    <property type="entry name" value="GRX_bact"/>
</dbReference>
<dbReference type="PROSITE" id="PS00195">
    <property type="entry name" value="GLUTAREDOXIN_1"/>
    <property type="match status" value="1"/>
</dbReference>
<dbReference type="InterPro" id="IPR011767">
    <property type="entry name" value="GLR_AS"/>
</dbReference>
<comment type="caution">
    <text evidence="7">The sequence shown here is derived from an EMBL/GenBank/DDBJ whole genome shotgun (WGS) entry which is preliminary data.</text>
</comment>
<evidence type="ECO:0000313" key="7">
    <source>
        <dbReference type="EMBL" id="ORY48322.1"/>
    </source>
</evidence>
<dbReference type="GO" id="GO:0005737">
    <property type="term" value="C:cytoplasm"/>
    <property type="evidence" value="ECO:0007669"/>
    <property type="project" value="TreeGrafter"/>
</dbReference>
<dbReference type="InterPro" id="IPR011899">
    <property type="entry name" value="Glutaredoxin_euk/vir"/>
</dbReference>
<organism evidence="7 8">
    <name type="scientific">Rhizoclosmatium globosum</name>
    <dbReference type="NCBI Taxonomy" id="329046"/>
    <lineage>
        <taxon>Eukaryota</taxon>
        <taxon>Fungi</taxon>
        <taxon>Fungi incertae sedis</taxon>
        <taxon>Chytridiomycota</taxon>
        <taxon>Chytridiomycota incertae sedis</taxon>
        <taxon>Chytridiomycetes</taxon>
        <taxon>Chytridiales</taxon>
        <taxon>Chytriomycetaceae</taxon>
        <taxon>Rhizoclosmatium</taxon>
    </lineage>
</organism>
<keyword evidence="3" id="KW-0249">Electron transport</keyword>
<dbReference type="InterPro" id="IPR036249">
    <property type="entry name" value="Thioredoxin-like_sf"/>
</dbReference>
<dbReference type="STRING" id="329046.A0A1Y2CMU5"/>
<evidence type="ECO:0000256" key="2">
    <source>
        <dbReference type="ARBA" id="ARBA00022448"/>
    </source>
</evidence>
<dbReference type="PRINTS" id="PR00160">
    <property type="entry name" value="GLUTAREDOXIN"/>
</dbReference>